<dbReference type="Proteomes" id="UP001595798">
    <property type="component" value="Unassembled WGS sequence"/>
</dbReference>
<protein>
    <recommendedName>
        <fullName evidence="3">Lipoprotein</fullName>
    </recommendedName>
</protein>
<proteinExistence type="predicted"/>
<reference evidence="2" key="1">
    <citation type="journal article" date="2019" name="Int. J. Syst. Evol. Microbiol.">
        <title>The Global Catalogue of Microorganisms (GCM) 10K type strain sequencing project: providing services to taxonomists for standard genome sequencing and annotation.</title>
        <authorList>
            <consortium name="The Broad Institute Genomics Platform"/>
            <consortium name="The Broad Institute Genome Sequencing Center for Infectious Disease"/>
            <person name="Wu L."/>
            <person name="Ma J."/>
        </authorList>
    </citation>
    <scope>NUCLEOTIDE SEQUENCE [LARGE SCALE GENOMIC DNA]</scope>
    <source>
        <strain evidence="2">CECT 7297</strain>
    </source>
</reference>
<dbReference type="RefSeq" id="WP_379884972.1">
    <property type="nucleotide sequence ID" value="NZ_JBHSDI010000001.1"/>
</dbReference>
<keyword evidence="2" id="KW-1185">Reference proteome</keyword>
<accession>A0ABV8QBK9</accession>
<sequence length="235" mass="25651">MSQSIDFSLYITSRFLIALLLAVTLSGCGVGLSQEADFNASEGRCYSMTPLLQTLPQSSQLGRLVETERGCTIDRVWVTYAEDDSPDSPYFYISTIVLDGESPFVRDFTLDGTADISGPTVPKVAITSSGESAIKSLESCQKQGVELGSARPMQDIHILTEVAGQSVCILTHTFNGKLTGTLSLLPRPDLMMDIRYFRQSDGQPYDADDIAELMLPLVFELTIPDQNWPGPADSH</sequence>
<gene>
    <name evidence="1" type="ORF">ACFOZ5_01610</name>
</gene>
<comment type="caution">
    <text evidence="1">The sequence shown here is derived from an EMBL/GenBank/DDBJ whole genome shotgun (WGS) entry which is preliminary data.</text>
</comment>
<evidence type="ECO:0008006" key="3">
    <source>
        <dbReference type="Google" id="ProtNLM"/>
    </source>
</evidence>
<dbReference type="EMBL" id="JBHSDI010000001">
    <property type="protein sequence ID" value="MFC4257721.1"/>
    <property type="molecule type" value="Genomic_DNA"/>
</dbReference>
<evidence type="ECO:0000313" key="2">
    <source>
        <dbReference type="Proteomes" id="UP001595798"/>
    </source>
</evidence>
<organism evidence="1 2">
    <name type="scientific">Marinobacter lacisalsi</name>
    <dbReference type="NCBI Taxonomy" id="475979"/>
    <lineage>
        <taxon>Bacteria</taxon>
        <taxon>Pseudomonadati</taxon>
        <taxon>Pseudomonadota</taxon>
        <taxon>Gammaproteobacteria</taxon>
        <taxon>Pseudomonadales</taxon>
        <taxon>Marinobacteraceae</taxon>
        <taxon>Marinobacter</taxon>
    </lineage>
</organism>
<name>A0ABV8QBK9_9GAMM</name>
<evidence type="ECO:0000313" key="1">
    <source>
        <dbReference type="EMBL" id="MFC4257721.1"/>
    </source>
</evidence>